<protein>
    <recommendedName>
        <fullName evidence="4">EfeO-type cupredoxin-like domain-containing protein</fullName>
    </recommendedName>
</protein>
<feature type="transmembrane region" description="Helical" evidence="1">
    <location>
        <begin position="12"/>
        <end position="32"/>
    </location>
</feature>
<evidence type="ECO:0008006" key="4">
    <source>
        <dbReference type="Google" id="ProtNLM"/>
    </source>
</evidence>
<dbReference type="Gene3D" id="2.60.40.420">
    <property type="entry name" value="Cupredoxins - blue copper proteins"/>
    <property type="match status" value="1"/>
</dbReference>
<dbReference type="EMBL" id="MFUY01000011">
    <property type="protein sequence ID" value="OGI86245.1"/>
    <property type="molecule type" value="Genomic_DNA"/>
</dbReference>
<dbReference type="PROSITE" id="PS51257">
    <property type="entry name" value="PROKAR_LIPOPROTEIN"/>
    <property type="match status" value="1"/>
</dbReference>
<comment type="caution">
    <text evidence="2">The sequence shown here is derived from an EMBL/GenBank/DDBJ whole genome shotgun (WGS) entry which is preliminary data.</text>
</comment>
<sequence length="469" mass="52524">METQYLRKIWETNTHSFLVLLVVSGCIFYYGYFTNPMVKNGMITVIINDKGFSPEKIIVPQGTTVKWVNQDERPHWPASNFHPTHSLYPEQGGCIGSLFDACRSLKEGEYYSFKFDIAGIWPVHDHLSPGMIMVIEVVDPVKSARDGVASLKDRSAATSNGVTAAEFRQLDYGKQMEIIKSMATSNPNKAWGYLKNSYIVDGQVVGNAHEFAHIVGNLAFEKFSLDGIKVCDATFAFGCFHGVTEKMLLSEGLGVIKSIENGCLEIFPPDKSQDYTSCIHGTGHGVYSFEGGDMKEALIDCDIISEPYRQYCYDGVFMERSSQPDAKIFDNKNPWKFCTDLPERYHRNCARYQSQIFLGAFGSLGSVKAVGKNCALGSSVLLRETCYESLGYYIAQQSLGKMSEILESCKQMPNTDGQSEGGEICMMGGAIESVFQKYLDFRDTSYRLCNSLTELRRVLCFNNIERMLK</sequence>
<evidence type="ECO:0000313" key="3">
    <source>
        <dbReference type="Proteomes" id="UP000176187"/>
    </source>
</evidence>
<accession>A0A1F6WWW5</accession>
<keyword evidence="1" id="KW-0812">Transmembrane</keyword>
<dbReference type="STRING" id="1801774.A3A05_00565"/>
<dbReference type="Proteomes" id="UP000176187">
    <property type="component" value="Unassembled WGS sequence"/>
</dbReference>
<name>A0A1F6WWW5_9BACT</name>
<dbReference type="AlphaFoldDB" id="A0A1F6WWW5"/>
<reference evidence="2 3" key="1">
    <citation type="journal article" date="2016" name="Nat. Commun.">
        <title>Thousands of microbial genomes shed light on interconnected biogeochemical processes in an aquifer system.</title>
        <authorList>
            <person name="Anantharaman K."/>
            <person name="Brown C.T."/>
            <person name="Hug L.A."/>
            <person name="Sharon I."/>
            <person name="Castelle C.J."/>
            <person name="Probst A.J."/>
            <person name="Thomas B.C."/>
            <person name="Singh A."/>
            <person name="Wilkins M.J."/>
            <person name="Karaoz U."/>
            <person name="Brodie E.L."/>
            <person name="Williams K.H."/>
            <person name="Hubbard S.S."/>
            <person name="Banfield J.F."/>
        </authorList>
    </citation>
    <scope>NUCLEOTIDE SEQUENCE [LARGE SCALE GENOMIC DNA]</scope>
</reference>
<dbReference type="SUPFAM" id="SSF49503">
    <property type="entry name" value="Cupredoxins"/>
    <property type="match status" value="1"/>
</dbReference>
<keyword evidence="1" id="KW-1133">Transmembrane helix</keyword>
<keyword evidence="1" id="KW-0472">Membrane</keyword>
<evidence type="ECO:0000313" key="2">
    <source>
        <dbReference type="EMBL" id="OGI86245.1"/>
    </source>
</evidence>
<dbReference type="InterPro" id="IPR008972">
    <property type="entry name" value="Cupredoxin"/>
</dbReference>
<organism evidence="2 3">
    <name type="scientific">Candidatus Nomurabacteria bacterium RIFCSPLOWO2_01_FULL_41_12</name>
    <dbReference type="NCBI Taxonomy" id="1801774"/>
    <lineage>
        <taxon>Bacteria</taxon>
        <taxon>Candidatus Nomuraibacteriota</taxon>
    </lineage>
</organism>
<gene>
    <name evidence="2" type="ORF">A3A05_00565</name>
</gene>
<proteinExistence type="predicted"/>
<evidence type="ECO:0000256" key="1">
    <source>
        <dbReference type="SAM" id="Phobius"/>
    </source>
</evidence>